<gene>
    <name evidence="1" type="ORF">llap_3861</name>
</gene>
<organism evidence="1 2">
    <name type="scientific">Limosa lapponica baueri</name>
    <dbReference type="NCBI Taxonomy" id="1758121"/>
    <lineage>
        <taxon>Eukaryota</taxon>
        <taxon>Metazoa</taxon>
        <taxon>Chordata</taxon>
        <taxon>Craniata</taxon>
        <taxon>Vertebrata</taxon>
        <taxon>Euteleostomi</taxon>
        <taxon>Archelosauria</taxon>
        <taxon>Archosauria</taxon>
        <taxon>Dinosauria</taxon>
        <taxon>Saurischia</taxon>
        <taxon>Theropoda</taxon>
        <taxon>Coelurosauria</taxon>
        <taxon>Aves</taxon>
        <taxon>Neognathae</taxon>
        <taxon>Neoaves</taxon>
        <taxon>Charadriiformes</taxon>
        <taxon>Scolopacidae</taxon>
        <taxon>Limosa</taxon>
    </lineage>
</organism>
<evidence type="ECO:0000313" key="1">
    <source>
        <dbReference type="EMBL" id="PKU45860.1"/>
    </source>
</evidence>
<dbReference type="AlphaFoldDB" id="A0A2I0UIJ2"/>
<reference evidence="2" key="1">
    <citation type="submission" date="2017-11" db="EMBL/GenBank/DDBJ databases">
        <authorList>
            <person name="Lima N.C."/>
            <person name="Parody-Merino A.M."/>
            <person name="Battley P.F."/>
            <person name="Fidler A.E."/>
            <person name="Prosdocimi F."/>
        </authorList>
    </citation>
    <scope>NUCLEOTIDE SEQUENCE [LARGE SCALE GENOMIC DNA]</scope>
</reference>
<dbReference type="OrthoDB" id="10063766at2759"/>
<dbReference type="EMBL" id="KZ505739">
    <property type="protein sequence ID" value="PKU45860.1"/>
    <property type="molecule type" value="Genomic_DNA"/>
</dbReference>
<reference evidence="2" key="2">
    <citation type="submission" date="2017-12" db="EMBL/GenBank/DDBJ databases">
        <title>Genome sequence of the Bar-tailed Godwit (Limosa lapponica baueri).</title>
        <authorList>
            <person name="Lima N.C.B."/>
            <person name="Parody-Merino A.M."/>
            <person name="Battley P.F."/>
            <person name="Fidler A.E."/>
            <person name="Prosdocimi F."/>
        </authorList>
    </citation>
    <scope>NUCLEOTIDE SEQUENCE [LARGE SCALE GENOMIC DNA]</scope>
</reference>
<dbReference type="Proteomes" id="UP000233556">
    <property type="component" value="Unassembled WGS sequence"/>
</dbReference>
<evidence type="ECO:0000313" key="2">
    <source>
        <dbReference type="Proteomes" id="UP000233556"/>
    </source>
</evidence>
<sequence>MKMIRWLEQLSYEERLREFGLFILEKRKLLGDFIEAFQYLKESYKKDGNVLSTWESSDRTRGNGFKQEEGRLRLNIRKKFFAVRVMRNPHHVAQKSCGCPIRRSVQGQVRWGFE</sequence>
<protein>
    <submittedName>
        <fullName evidence="1">Uncharacterized protein</fullName>
    </submittedName>
</protein>
<name>A0A2I0UIJ2_LIMLA</name>
<proteinExistence type="predicted"/>
<keyword evidence="2" id="KW-1185">Reference proteome</keyword>
<accession>A0A2I0UIJ2</accession>